<dbReference type="AlphaFoldDB" id="A0A6C0TXN1"/>
<name>A0A6C0TXN1_9GAMM</name>
<dbReference type="GO" id="GO:0016787">
    <property type="term" value="F:hydrolase activity"/>
    <property type="evidence" value="ECO:0007669"/>
    <property type="project" value="UniProtKB-KW"/>
</dbReference>
<keyword evidence="2" id="KW-0378">Hydrolase</keyword>
<evidence type="ECO:0000259" key="4">
    <source>
        <dbReference type="Pfam" id="PF00149"/>
    </source>
</evidence>
<evidence type="ECO:0000256" key="2">
    <source>
        <dbReference type="ARBA" id="ARBA00022801"/>
    </source>
</evidence>
<dbReference type="Pfam" id="PF00149">
    <property type="entry name" value="Metallophos"/>
    <property type="match status" value="1"/>
</dbReference>
<sequence length="421" mass="47456">MNIVNKILLLSAVPCLLLAAGTQVQAEKAQQVISFSVFGDHGVIPFYDTLDDDEEPFTTLNEYLEDQVNDHLEKNRSMAGFSPTPATFEPAHGSWVPASGMYPVAWAQQEHCKRRACDFAIMLGDNMYPDGATLGTDGVDDRRRFREMLDQPYGKFGAGVPDFTIYSMLGNHDWRGSRESAVAQMEYLQQHPNFYMPDFFYKVSPPGFEGEVEIFVIDTEMLLASSTVKQEEYDLDGNEIDTGRLEHSPDHVKFKTAEERNMVAWLERSLKSSNARWKLVAAHHPLWSGGGSKFEKARTLRKLYMPILCRHADAYFNGDDHTMEAWADDCTGVEDALEPPLPLLTSGAAGKQRTIHPAFIKQQERNYPGLTKLFSKGQTWGFMHARIEGDELTVQILTTPNDMSGRPIVEAEFSFPRRSVN</sequence>
<proteinExistence type="predicted"/>
<dbReference type="Gene3D" id="3.60.21.10">
    <property type="match status" value="1"/>
</dbReference>
<dbReference type="EMBL" id="CP048711">
    <property type="protein sequence ID" value="QIB64551.1"/>
    <property type="molecule type" value="Genomic_DNA"/>
</dbReference>
<dbReference type="SUPFAM" id="SSF56300">
    <property type="entry name" value="Metallo-dependent phosphatases"/>
    <property type="match status" value="1"/>
</dbReference>
<protein>
    <submittedName>
        <fullName evidence="5">Serine/threonine protein phosphatase</fullName>
    </submittedName>
</protein>
<evidence type="ECO:0000256" key="1">
    <source>
        <dbReference type="ARBA" id="ARBA00022729"/>
    </source>
</evidence>
<feature type="signal peptide" evidence="3">
    <location>
        <begin position="1"/>
        <end position="26"/>
    </location>
</feature>
<reference evidence="5 6" key="1">
    <citation type="submission" date="2020-02" db="EMBL/GenBank/DDBJ databases">
        <title>Genome sequencing for Kineobactrum sp. M2.</title>
        <authorList>
            <person name="Park S.-J."/>
        </authorList>
    </citation>
    <scope>NUCLEOTIDE SEQUENCE [LARGE SCALE GENOMIC DNA]</scope>
    <source>
        <strain evidence="5 6">M2</strain>
    </source>
</reference>
<dbReference type="KEGG" id="kim:G3T16_03180"/>
<evidence type="ECO:0000313" key="6">
    <source>
        <dbReference type="Proteomes" id="UP000477680"/>
    </source>
</evidence>
<organism evidence="5 6">
    <name type="scientific">Kineobactrum salinum</name>
    <dbReference type="NCBI Taxonomy" id="2708301"/>
    <lineage>
        <taxon>Bacteria</taxon>
        <taxon>Pseudomonadati</taxon>
        <taxon>Pseudomonadota</taxon>
        <taxon>Gammaproteobacteria</taxon>
        <taxon>Cellvibrionales</taxon>
        <taxon>Halieaceae</taxon>
        <taxon>Kineobactrum</taxon>
    </lineage>
</organism>
<dbReference type="RefSeq" id="WP_163493801.1">
    <property type="nucleotide sequence ID" value="NZ_CP048711.1"/>
</dbReference>
<evidence type="ECO:0000256" key="3">
    <source>
        <dbReference type="SAM" id="SignalP"/>
    </source>
</evidence>
<dbReference type="Proteomes" id="UP000477680">
    <property type="component" value="Chromosome"/>
</dbReference>
<accession>A0A6C0TXN1</accession>
<dbReference type="PANTHER" id="PTHR10161">
    <property type="entry name" value="TARTRATE-RESISTANT ACID PHOSPHATASE TYPE 5"/>
    <property type="match status" value="1"/>
</dbReference>
<feature type="chain" id="PRO_5025504054" evidence="3">
    <location>
        <begin position="27"/>
        <end position="421"/>
    </location>
</feature>
<dbReference type="InterPro" id="IPR004843">
    <property type="entry name" value="Calcineurin-like_PHP"/>
</dbReference>
<dbReference type="InterPro" id="IPR051558">
    <property type="entry name" value="Metallophosphoesterase_PAP"/>
</dbReference>
<evidence type="ECO:0000313" key="5">
    <source>
        <dbReference type="EMBL" id="QIB64551.1"/>
    </source>
</evidence>
<dbReference type="InterPro" id="IPR029052">
    <property type="entry name" value="Metallo-depent_PP-like"/>
</dbReference>
<keyword evidence="6" id="KW-1185">Reference proteome</keyword>
<feature type="domain" description="Calcineurin-like phosphoesterase" evidence="4">
    <location>
        <begin position="110"/>
        <end position="322"/>
    </location>
</feature>
<dbReference type="PANTHER" id="PTHR10161:SF14">
    <property type="entry name" value="TARTRATE-RESISTANT ACID PHOSPHATASE TYPE 5"/>
    <property type="match status" value="1"/>
</dbReference>
<gene>
    <name evidence="5" type="ORF">G3T16_03180</name>
</gene>
<keyword evidence="1 3" id="KW-0732">Signal</keyword>